<evidence type="ECO:0008006" key="9">
    <source>
        <dbReference type="Google" id="ProtNLM"/>
    </source>
</evidence>
<keyword evidence="4" id="KW-0498">Mitosis</keyword>
<dbReference type="PANTHER" id="PTHR22526:SF2">
    <property type="entry name" value="ANAPHASE PROMOTING COMPLEX C SUBUNIT 15, PSEUDOGENE-RELATED"/>
    <property type="match status" value="1"/>
</dbReference>
<organism evidence="7 8">
    <name type="scientific">Anopheles arabiensis</name>
    <name type="common">Mosquito</name>
    <dbReference type="NCBI Taxonomy" id="7173"/>
    <lineage>
        <taxon>Eukaryota</taxon>
        <taxon>Metazoa</taxon>
        <taxon>Ecdysozoa</taxon>
        <taxon>Arthropoda</taxon>
        <taxon>Hexapoda</taxon>
        <taxon>Insecta</taxon>
        <taxon>Pterygota</taxon>
        <taxon>Neoptera</taxon>
        <taxon>Endopterygota</taxon>
        <taxon>Diptera</taxon>
        <taxon>Nematocera</taxon>
        <taxon>Culicoidea</taxon>
        <taxon>Culicidae</taxon>
        <taxon>Anophelinae</taxon>
        <taxon>Anopheles</taxon>
    </lineage>
</organism>
<evidence type="ECO:0000313" key="8">
    <source>
        <dbReference type="Proteomes" id="UP000075840"/>
    </source>
</evidence>
<dbReference type="InterPro" id="IPR026182">
    <property type="entry name" value="ANAPC15"/>
</dbReference>
<proteinExistence type="inferred from homology"/>
<evidence type="ECO:0000256" key="6">
    <source>
        <dbReference type="SAM" id="MobiDB-lite"/>
    </source>
</evidence>
<dbReference type="GO" id="GO:0005680">
    <property type="term" value="C:anaphase-promoting complex"/>
    <property type="evidence" value="ECO:0007669"/>
    <property type="project" value="InterPro"/>
</dbReference>
<feature type="region of interest" description="Disordered" evidence="6">
    <location>
        <begin position="52"/>
        <end position="120"/>
    </location>
</feature>
<dbReference type="KEGG" id="aara:120905226"/>
<dbReference type="EMBL" id="APCN01000189">
    <property type="status" value="NOT_ANNOTATED_CDS"/>
    <property type="molecule type" value="Genomic_DNA"/>
</dbReference>
<dbReference type="VEuPathDB" id="VectorBase:AARA21_015337"/>
<evidence type="ECO:0000256" key="1">
    <source>
        <dbReference type="ARBA" id="ARBA00004906"/>
    </source>
</evidence>
<keyword evidence="8" id="KW-1185">Reference proteome</keyword>
<dbReference type="GeneID" id="120905226"/>
<evidence type="ECO:0000313" key="7">
    <source>
        <dbReference type="EnsemblMetazoa" id="AARA007942-PA"/>
    </source>
</evidence>
<comment type="similarity">
    <text evidence="2">Belongs to the APC15 family.</text>
</comment>
<keyword evidence="3" id="KW-0132">Cell division</keyword>
<dbReference type="RefSeq" id="XP_040172056.1">
    <property type="nucleotide sequence ID" value="XM_040316122.1"/>
</dbReference>
<evidence type="ECO:0000256" key="3">
    <source>
        <dbReference type="ARBA" id="ARBA00022618"/>
    </source>
</evidence>
<dbReference type="VEuPathDB" id="VectorBase:AARA007942"/>
<comment type="pathway">
    <text evidence="1">Protein modification; protein ubiquitination.</text>
</comment>
<dbReference type="AlphaFoldDB" id="A0A182I2Z5"/>
<dbReference type="PANTHER" id="PTHR22526">
    <property type="entry name" value="ANAPHASE PROMOTING COMPLEX C SUBUNIT 15, PSEUDOGENE-RELATED"/>
    <property type="match status" value="1"/>
</dbReference>
<dbReference type="GO" id="GO:0051301">
    <property type="term" value="P:cell division"/>
    <property type="evidence" value="ECO:0007669"/>
    <property type="project" value="UniProtKB-KW"/>
</dbReference>
<protein>
    <recommendedName>
        <fullName evidence="9">Anaphase-promoting complex subunit 15</fullName>
    </recommendedName>
</protein>
<dbReference type="Pfam" id="PF15243">
    <property type="entry name" value="ANAPC15"/>
    <property type="match status" value="1"/>
</dbReference>
<dbReference type="Proteomes" id="UP000075840">
    <property type="component" value="Unassembled WGS sequence"/>
</dbReference>
<evidence type="ECO:0000256" key="2">
    <source>
        <dbReference type="ARBA" id="ARBA00009618"/>
    </source>
</evidence>
<accession>A0A182I2Z5</accession>
<evidence type="ECO:0000256" key="4">
    <source>
        <dbReference type="ARBA" id="ARBA00022776"/>
    </source>
</evidence>
<evidence type="ECO:0000256" key="5">
    <source>
        <dbReference type="ARBA" id="ARBA00023306"/>
    </source>
</evidence>
<dbReference type="GO" id="GO:0090266">
    <property type="term" value="P:regulation of mitotic cell cycle spindle assembly checkpoint"/>
    <property type="evidence" value="ECO:0007669"/>
    <property type="project" value="InterPro"/>
</dbReference>
<dbReference type="EnsemblMetazoa" id="AARA007942-RA">
    <property type="protein sequence ID" value="AARA007942-PA"/>
    <property type="gene ID" value="AARA007942"/>
</dbReference>
<reference evidence="7" key="1">
    <citation type="submission" date="2022-08" db="UniProtKB">
        <authorList>
            <consortium name="EnsemblMetazoa"/>
        </authorList>
    </citation>
    <scope>IDENTIFICATION</scope>
    <source>
        <strain evidence="7">Dongola</strain>
    </source>
</reference>
<keyword evidence="5" id="KW-0131">Cell cycle</keyword>
<sequence length="120" mass="13635">MIPFYPSLQPSAAYNFWFSVDESYDDDAEVNNLETEHTEWLNRITLIGQELTPIGKSSNEQHMENMDTEDEDANDESDDSDNSDDDDDDMDDMNNTRNLPDEITVVTGGYMGDDTHADTL</sequence>
<name>A0A182I2Z5_ANOAR</name>
<feature type="compositionally biased region" description="Acidic residues" evidence="6">
    <location>
        <begin position="66"/>
        <end position="92"/>
    </location>
</feature>